<dbReference type="Pfam" id="PF00563">
    <property type="entry name" value="EAL"/>
    <property type="match status" value="1"/>
</dbReference>
<evidence type="ECO:0000256" key="3">
    <source>
        <dbReference type="ARBA" id="ARBA00022475"/>
    </source>
</evidence>
<protein>
    <recommendedName>
        <fullName evidence="2">cyclic-guanylate-specific phosphodiesterase</fullName>
        <ecNumber evidence="2">3.1.4.52</ecNumber>
    </recommendedName>
</protein>
<evidence type="ECO:0000256" key="9">
    <source>
        <dbReference type="ARBA" id="ARBA00034290"/>
    </source>
</evidence>
<comment type="catalytic activity">
    <reaction evidence="9">
        <text>3',3'-c-di-GMP + H2O = 5'-phosphoguanylyl(3'-&gt;5')guanosine + H(+)</text>
        <dbReference type="Rhea" id="RHEA:24902"/>
        <dbReference type="ChEBI" id="CHEBI:15377"/>
        <dbReference type="ChEBI" id="CHEBI:15378"/>
        <dbReference type="ChEBI" id="CHEBI:58754"/>
        <dbReference type="ChEBI" id="CHEBI:58805"/>
        <dbReference type="EC" id="3.1.4.52"/>
    </reaction>
</comment>
<name>A0A6H0ZUK9_9HYPH</name>
<evidence type="ECO:0000256" key="2">
    <source>
        <dbReference type="ARBA" id="ARBA00012282"/>
    </source>
</evidence>
<evidence type="ECO:0000259" key="11">
    <source>
        <dbReference type="PROSITE" id="PS50883"/>
    </source>
</evidence>
<dbReference type="EMBL" id="CP050899">
    <property type="protein sequence ID" value="QIX24525.1"/>
    <property type="molecule type" value="Genomic_DNA"/>
</dbReference>
<dbReference type="PANTHER" id="PTHR33121:SF79">
    <property type="entry name" value="CYCLIC DI-GMP PHOSPHODIESTERASE PDED-RELATED"/>
    <property type="match status" value="1"/>
</dbReference>
<evidence type="ECO:0000256" key="4">
    <source>
        <dbReference type="ARBA" id="ARBA00022636"/>
    </source>
</evidence>
<accession>A0A6H0ZUK9</accession>
<dbReference type="PANTHER" id="PTHR33121">
    <property type="entry name" value="CYCLIC DI-GMP PHOSPHODIESTERASE PDEF"/>
    <property type="match status" value="1"/>
</dbReference>
<dbReference type="InterPro" id="IPR024744">
    <property type="entry name" value="CSS-motif_dom"/>
</dbReference>
<evidence type="ECO:0000256" key="1">
    <source>
        <dbReference type="ARBA" id="ARBA00004651"/>
    </source>
</evidence>
<dbReference type="InterPro" id="IPR035919">
    <property type="entry name" value="EAL_sf"/>
</dbReference>
<keyword evidence="3" id="KW-1003">Cell membrane</keyword>
<sequence>METRRNRVITTGIILGLLGAMIPIATMAYASWIIAVRKDQDILKTLADQATQRASDTFRDAENALDDVEAARLPSCSNDHIELMRRLTINAPSVEEIGYFENGILKCTSWGATQETIRQSPIDFTTGQGLEVAIRVEPSASRGTRMIALHRGAHGALVKPSRFVDILMDDSMSLALTNDRGILINELNAPDRALVPAPLGKSEKGMTEDTIYAVSRRDDLVAIAMEPRSNVAEQVRRERILFLPAGAIVAALVVGIVAWLSKRRLSPLAELEIAVRKREFIVHYQPIVELKTGICVGAEALVRWRRPDGTLVRPDLFVPLAEESGLIMPITDQVIDAVIADLRKVLVEDRTLHIAINLCADDIKSGRVLAVIASKLQHTDIRPEQIWLEATERGFIDINAAKVTLAEARQHGHSVAIDDFGTGYSSLQYLQGLPLDALKIDKSFVDTVGKDTATSSVTSHIIGMAKALGLFTVAEGIEAEDQRDYLEGQGVDFGQGWLFAKALPASEFLAYHRLTKQKYGASPEIIKAAGK</sequence>
<evidence type="ECO:0000256" key="7">
    <source>
        <dbReference type="ARBA" id="ARBA00022989"/>
    </source>
</evidence>
<evidence type="ECO:0000256" key="10">
    <source>
        <dbReference type="SAM" id="Phobius"/>
    </source>
</evidence>
<dbReference type="AlphaFoldDB" id="A0A6H0ZUK9"/>
<dbReference type="GO" id="GO:0071111">
    <property type="term" value="F:cyclic-guanylate-specific phosphodiesterase activity"/>
    <property type="evidence" value="ECO:0007669"/>
    <property type="project" value="UniProtKB-EC"/>
</dbReference>
<proteinExistence type="predicted"/>
<evidence type="ECO:0000313" key="12">
    <source>
        <dbReference type="EMBL" id="QIX24525.1"/>
    </source>
</evidence>
<dbReference type="InterPro" id="IPR050706">
    <property type="entry name" value="Cyclic-di-GMP_PDE-like"/>
</dbReference>
<dbReference type="Proteomes" id="UP000500870">
    <property type="component" value="Chromosome 3"/>
</dbReference>
<keyword evidence="7 10" id="KW-1133">Transmembrane helix</keyword>
<comment type="subcellular location">
    <subcellularLocation>
        <location evidence="1">Cell membrane</location>
        <topology evidence="1">Multi-pass membrane protein</topology>
    </subcellularLocation>
</comment>
<keyword evidence="8 10" id="KW-0472">Membrane</keyword>
<evidence type="ECO:0000256" key="5">
    <source>
        <dbReference type="ARBA" id="ARBA00022692"/>
    </source>
</evidence>
<feature type="domain" description="EAL" evidence="11">
    <location>
        <begin position="264"/>
        <end position="516"/>
    </location>
</feature>
<keyword evidence="4" id="KW-0973">c-di-GMP</keyword>
<dbReference type="GO" id="GO:0005886">
    <property type="term" value="C:plasma membrane"/>
    <property type="evidence" value="ECO:0007669"/>
    <property type="project" value="UniProtKB-SubCell"/>
</dbReference>
<dbReference type="PROSITE" id="PS50883">
    <property type="entry name" value="EAL"/>
    <property type="match status" value="1"/>
</dbReference>
<dbReference type="Gene3D" id="3.20.20.450">
    <property type="entry name" value="EAL domain"/>
    <property type="match status" value="1"/>
</dbReference>
<dbReference type="RefSeq" id="WP_136883310.1">
    <property type="nucleotide sequence ID" value="NZ_CP050899.1"/>
</dbReference>
<evidence type="ECO:0000256" key="8">
    <source>
        <dbReference type="ARBA" id="ARBA00023136"/>
    </source>
</evidence>
<feature type="transmembrane region" description="Helical" evidence="10">
    <location>
        <begin position="240"/>
        <end position="260"/>
    </location>
</feature>
<organism evidence="12 13">
    <name type="scientific">Agrobacterium pusense</name>
    <dbReference type="NCBI Taxonomy" id="648995"/>
    <lineage>
        <taxon>Bacteria</taxon>
        <taxon>Pseudomonadati</taxon>
        <taxon>Pseudomonadota</taxon>
        <taxon>Alphaproteobacteria</taxon>
        <taxon>Hyphomicrobiales</taxon>
        <taxon>Rhizobiaceae</taxon>
        <taxon>Rhizobium/Agrobacterium group</taxon>
        <taxon>Agrobacterium</taxon>
    </lineage>
</organism>
<dbReference type="SUPFAM" id="SSF141868">
    <property type="entry name" value="EAL domain-like"/>
    <property type="match status" value="1"/>
</dbReference>
<dbReference type="Pfam" id="PF12792">
    <property type="entry name" value="CSS-motif"/>
    <property type="match status" value="1"/>
</dbReference>
<dbReference type="CDD" id="cd01948">
    <property type="entry name" value="EAL"/>
    <property type="match status" value="1"/>
</dbReference>
<reference evidence="12 13" key="1">
    <citation type="submission" date="2020-04" db="EMBL/GenBank/DDBJ databases">
        <title>FDA dAtabase for Regulatory Grade micrObial Sequences (FDA-ARGOS): Supporting development and validation of Infectious Disease Dx tests.</title>
        <authorList>
            <person name="Sciortino C."/>
            <person name="Tallon L."/>
            <person name="Sadzewicz L."/>
            <person name="Vavikolanu K."/>
            <person name="Mehta A."/>
            <person name="Aluvathingal J."/>
            <person name="Nadendla S."/>
            <person name="Nandy P."/>
            <person name="Geyer C."/>
            <person name="Yan Y."/>
            <person name="Sichtig H."/>
        </authorList>
    </citation>
    <scope>NUCLEOTIDE SEQUENCE [LARGE SCALE GENOMIC DNA]</scope>
    <source>
        <strain evidence="12 13">FDAARGOS_633</strain>
    </source>
</reference>
<dbReference type="SMART" id="SM00052">
    <property type="entry name" value="EAL"/>
    <property type="match status" value="1"/>
</dbReference>
<keyword evidence="5 10" id="KW-0812">Transmembrane</keyword>
<evidence type="ECO:0000313" key="13">
    <source>
        <dbReference type="Proteomes" id="UP000500870"/>
    </source>
</evidence>
<gene>
    <name evidence="12" type="ORF">FOB41_25990</name>
</gene>
<evidence type="ECO:0000256" key="6">
    <source>
        <dbReference type="ARBA" id="ARBA00022801"/>
    </source>
</evidence>
<dbReference type="EC" id="3.1.4.52" evidence="2"/>
<keyword evidence="6" id="KW-0378">Hydrolase</keyword>
<dbReference type="InterPro" id="IPR001633">
    <property type="entry name" value="EAL_dom"/>
</dbReference>